<reference evidence="2 3" key="1">
    <citation type="journal article" date="2012" name="BMC Genomics">
        <title>Complete genome sequence, lifestyle, and multi-drug resistance of the human pathogen Corynebacterium resistens DSM 45100 isolated from blood samples of a leukemia patient.</title>
        <authorList>
            <person name="Schroder J."/>
            <person name="Maus I."/>
            <person name="Meyer K."/>
            <person name="Wordemann S."/>
            <person name="Blom J."/>
            <person name="Jaenicke S."/>
            <person name="Schneider J."/>
            <person name="Trost E."/>
            <person name="Tauch A."/>
        </authorList>
    </citation>
    <scope>NUCLEOTIDE SEQUENCE [LARGE SCALE GENOMIC DNA]</scope>
    <source>
        <strain evidence="3">DSM 45100 / JCM 12819 / CCUG 50093 / GTC 2026 / SICGH 158</strain>
    </source>
</reference>
<gene>
    <name evidence="2" type="ordered locus">CRES_0540</name>
</gene>
<protein>
    <submittedName>
        <fullName evidence="2">Secreted protein</fullName>
    </submittedName>
</protein>
<evidence type="ECO:0000313" key="2">
    <source>
        <dbReference type="EMBL" id="AEI08902.1"/>
    </source>
</evidence>
<dbReference type="HOGENOM" id="CLU_095246_0_0_11"/>
<organism evidence="2 3">
    <name type="scientific">Corynebacterium resistens (strain DSM 45100 / JCM 12819 / GTC 2026 / SICGH 158)</name>
    <dbReference type="NCBI Taxonomy" id="662755"/>
    <lineage>
        <taxon>Bacteria</taxon>
        <taxon>Bacillati</taxon>
        <taxon>Actinomycetota</taxon>
        <taxon>Actinomycetes</taxon>
        <taxon>Mycobacteriales</taxon>
        <taxon>Corynebacteriaceae</taxon>
        <taxon>Corynebacterium</taxon>
    </lineage>
</organism>
<dbReference type="AlphaFoldDB" id="F8DYR0"/>
<proteinExistence type="predicted"/>
<evidence type="ECO:0000256" key="1">
    <source>
        <dbReference type="SAM" id="MobiDB-lite"/>
    </source>
</evidence>
<feature type="compositionally biased region" description="Pro residues" evidence="1">
    <location>
        <begin position="51"/>
        <end position="65"/>
    </location>
</feature>
<keyword evidence="3" id="KW-1185">Reference proteome</keyword>
<dbReference type="Proteomes" id="UP000000492">
    <property type="component" value="Chromosome"/>
</dbReference>
<dbReference type="STRING" id="662755.CRES_0540"/>
<dbReference type="EMBL" id="CP002857">
    <property type="protein sequence ID" value="AEI08902.1"/>
    <property type="molecule type" value="Genomic_DNA"/>
</dbReference>
<dbReference type="KEGG" id="crd:CRES_0540"/>
<sequence length="250" mass="26621">MPGGKPAQNNIPGGQKNTGQGDQPGGGNGARDDQGAKIRSHQRNQQANPIPGLPPLPKPPQLPKPPRIKPPEIPERYRMDLTPPGPIQGLKPLQNGTFTIKTDETALLGKVKLSLIQQQTPQGLKPAIRIDANKAVLKNLSVDFPDSRESAGAGGDIWQRTGRGQTTTLEGNFHIVVSKLTVTPRLAGVPLFPLTIDATMAPKQIQKEAKKIGLGNPDALSEQLVMLNGTMDTYFVKADKLVAGAGNRIG</sequence>
<evidence type="ECO:0000313" key="3">
    <source>
        <dbReference type="Proteomes" id="UP000000492"/>
    </source>
</evidence>
<dbReference type="eggNOG" id="COG3247">
    <property type="taxonomic scope" value="Bacteria"/>
</dbReference>
<accession>F8DYR0</accession>
<feature type="compositionally biased region" description="Polar residues" evidence="1">
    <location>
        <begin position="7"/>
        <end position="18"/>
    </location>
</feature>
<name>F8DYR0_CORRG</name>
<feature type="region of interest" description="Disordered" evidence="1">
    <location>
        <begin position="1"/>
        <end position="94"/>
    </location>
</feature>
<feature type="compositionally biased region" description="Basic and acidic residues" evidence="1">
    <location>
        <begin position="69"/>
        <end position="79"/>
    </location>
</feature>